<dbReference type="EMBL" id="BRXZ01004657">
    <property type="protein sequence ID" value="GMH53196.1"/>
    <property type="molecule type" value="Genomic_DNA"/>
</dbReference>
<dbReference type="GO" id="GO:0006898">
    <property type="term" value="P:receptor-mediated endocytosis"/>
    <property type="evidence" value="ECO:0007669"/>
    <property type="project" value="TreeGrafter"/>
</dbReference>
<feature type="repeat" description="CHCR" evidence="1">
    <location>
        <begin position="168"/>
        <end position="282"/>
    </location>
</feature>
<dbReference type="InterPro" id="IPR011990">
    <property type="entry name" value="TPR-like_helical_dom_sf"/>
</dbReference>
<dbReference type="PANTHER" id="PTHR10292:SF1">
    <property type="entry name" value="CLATHRIN HEAVY CHAIN"/>
    <property type="match status" value="1"/>
</dbReference>
<dbReference type="Proteomes" id="UP001165082">
    <property type="component" value="Unassembled WGS sequence"/>
</dbReference>
<dbReference type="PANTHER" id="PTHR10292">
    <property type="entry name" value="CLATHRIN HEAVY CHAIN RELATED"/>
    <property type="match status" value="1"/>
</dbReference>
<dbReference type="AlphaFoldDB" id="A0A9W6ZI90"/>
<dbReference type="GO" id="GO:0032051">
    <property type="term" value="F:clathrin light chain binding"/>
    <property type="evidence" value="ECO:0007669"/>
    <property type="project" value="TreeGrafter"/>
</dbReference>
<evidence type="ECO:0000313" key="2">
    <source>
        <dbReference type="EMBL" id="GMH53196.1"/>
    </source>
</evidence>
<accession>A0A9W6ZI90</accession>
<dbReference type="GO" id="GO:0071439">
    <property type="term" value="C:clathrin complex"/>
    <property type="evidence" value="ECO:0007669"/>
    <property type="project" value="TreeGrafter"/>
</dbReference>
<evidence type="ECO:0000313" key="3">
    <source>
        <dbReference type="Proteomes" id="UP001165082"/>
    </source>
</evidence>
<dbReference type="SUPFAM" id="SSF48371">
    <property type="entry name" value="ARM repeat"/>
    <property type="match status" value="1"/>
</dbReference>
<protein>
    <recommendedName>
        <fullName evidence="4">Clathrin heavy chain</fullName>
    </recommendedName>
</protein>
<organism evidence="2 3">
    <name type="scientific">Triparma retinervis</name>
    <dbReference type="NCBI Taxonomy" id="2557542"/>
    <lineage>
        <taxon>Eukaryota</taxon>
        <taxon>Sar</taxon>
        <taxon>Stramenopiles</taxon>
        <taxon>Ochrophyta</taxon>
        <taxon>Bolidophyceae</taxon>
        <taxon>Parmales</taxon>
        <taxon>Triparmaceae</taxon>
        <taxon>Triparma</taxon>
    </lineage>
</organism>
<dbReference type="SMART" id="SM00299">
    <property type="entry name" value="CLH"/>
    <property type="match status" value="2"/>
</dbReference>
<feature type="repeat" description="CHCR" evidence="1">
    <location>
        <begin position="15"/>
        <end position="156"/>
    </location>
</feature>
<dbReference type="Gene3D" id="1.25.40.10">
    <property type="entry name" value="Tetratricopeptide repeat domain"/>
    <property type="match status" value="1"/>
</dbReference>
<sequence length="282" mass="32050">LLELDANEDLIKKILMSVGTACPVDEMVEIAETRNRLRLLQPWLENRVATGSTEPATHNALGKIYITLNKDSKQFLLNNMFYEPAVLGKFCESLDPSLAFVAYKKANGDCDEDLIRVTNQHQLYRELARYCVERQDAELWERVLQKSGDDTEKAETRALIDQVVEWALPESTNADEVSATVKAFLAADLPGELITLLERIVLQGSEFSENRNLQNLLILTAIRADASKVMDYIDRLDQFDGPEIAKIAISEQHELFEEGFAIYNKFSKVEFTSDRDVRVEMQ</sequence>
<dbReference type="InterPro" id="IPR055358">
    <property type="entry name" value="CHCR"/>
</dbReference>
<evidence type="ECO:0008006" key="4">
    <source>
        <dbReference type="Google" id="ProtNLM"/>
    </source>
</evidence>
<dbReference type="PROSITE" id="PS50236">
    <property type="entry name" value="CHCR"/>
    <property type="match status" value="2"/>
</dbReference>
<dbReference type="OrthoDB" id="421917at2759"/>
<gene>
    <name evidence="2" type="ORF">TrRE_jg3428</name>
</gene>
<dbReference type="InterPro" id="IPR016024">
    <property type="entry name" value="ARM-type_fold"/>
</dbReference>
<comment type="caution">
    <text evidence="2">The sequence shown here is derived from an EMBL/GenBank/DDBJ whole genome shotgun (WGS) entry which is preliminary data.</text>
</comment>
<dbReference type="InterPro" id="IPR000547">
    <property type="entry name" value="Clathrin_H-chain/VPS_repeat"/>
</dbReference>
<proteinExistence type="predicted"/>
<name>A0A9W6ZI90_9STRA</name>
<dbReference type="GO" id="GO:0006886">
    <property type="term" value="P:intracellular protein transport"/>
    <property type="evidence" value="ECO:0007669"/>
    <property type="project" value="UniProtKB-UniRule"/>
</dbReference>
<feature type="non-terminal residue" evidence="2">
    <location>
        <position position="1"/>
    </location>
</feature>
<dbReference type="Pfam" id="PF00637">
    <property type="entry name" value="Clathrin"/>
    <property type="match status" value="2"/>
</dbReference>
<evidence type="ECO:0000256" key="1">
    <source>
        <dbReference type="PROSITE-ProRule" id="PRU01006"/>
    </source>
</evidence>
<feature type="non-terminal residue" evidence="2">
    <location>
        <position position="282"/>
    </location>
</feature>
<reference evidence="2" key="1">
    <citation type="submission" date="2022-07" db="EMBL/GenBank/DDBJ databases">
        <title>Genome analysis of Parmales, a sister group of diatoms, reveals the evolutionary specialization of diatoms from phago-mixotrophs to photoautotrophs.</title>
        <authorList>
            <person name="Ban H."/>
            <person name="Sato S."/>
            <person name="Yoshikawa S."/>
            <person name="Kazumasa Y."/>
            <person name="Nakamura Y."/>
            <person name="Ichinomiya M."/>
            <person name="Saitoh K."/>
            <person name="Sato N."/>
            <person name="Blanc-Mathieu R."/>
            <person name="Endo H."/>
            <person name="Kuwata A."/>
            <person name="Ogata H."/>
        </authorList>
    </citation>
    <scope>NUCLEOTIDE SEQUENCE</scope>
</reference>
<keyword evidence="3" id="KW-1185">Reference proteome</keyword>